<gene>
    <name evidence="10" type="ORF">F8M41_008035</name>
</gene>
<evidence type="ECO:0000313" key="10">
    <source>
        <dbReference type="EMBL" id="KAF0411994.1"/>
    </source>
</evidence>
<organism evidence="10 11">
    <name type="scientific">Gigaspora margarita</name>
    <dbReference type="NCBI Taxonomy" id="4874"/>
    <lineage>
        <taxon>Eukaryota</taxon>
        <taxon>Fungi</taxon>
        <taxon>Fungi incertae sedis</taxon>
        <taxon>Mucoromycota</taxon>
        <taxon>Glomeromycotina</taxon>
        <taxon>Glomeromycetes</taxon>
        <taxon>Diversisporales</taxon>
        <taxon>Gigasporaceae</taxon>
        <taxon>Gigaspora</taxon>
    </lineage>
</organism>
<feature type="transmembrane region" description="Helical" evidence="9">
    <location>
        <begin position="346"/>
        <end position="364"/>
    </location>
</feature>
<dbReference type="PANTHER" id="PTHR12174:SF23">
    <property type="entry name" value="MINOR HISTOCOMPATIBILITY ANTIGEN H13"/>
    <property type="match status" value="1"/>
</dbReference>
<dbReference type="Pfam" id="PF04258">
    <property type="entry name" value="Peptidase_A22B"/>
    <property type="match status" value="1"/>
</dbReference>
<feature type="region of interest" description="Disordered" evidence="8">
    <location>
        <begin position="379"/>
        <end position="460"/>
    </location>
</feature>
<keyword evidence="4" id="KW-0378">Hydrolase</keyword>
<evidence type="ECO:0000256" key="2">
    <source>
        <dbReference type="ARBA" id="ARBA00006859"/>
    </source>
</evidence>
<evidence type="ECO:0000313" key="11">
    <source>
        <dbReference type="Proteomes" id="UP000439903"/>
    </source>
</evidence>
<dbReference type="InterPro" id="IPR006639">
    <property type="entry name" value="Preselin/SPP"/>
</dbReference>
<dbReference type="GO" id="GO:0042500">
    <property type="term" value="F:aspartic endopeptidase activity, intramembrane cleaving"/>
    <property type="evidence" value="ECO:0007669"/>
    <property type="project" value="InterPro"/>
</dbReference>
<reference evidence="10 11" key="1">
    <citation type="journal article" date="2019" name="Environ. Microbiol.">
        <title>At the nexus of three kingdoms: the genome of the mycorrhizal fungus Gigaspora margarita provides insights into plant, endobacterial and fungal interactions.</title>
        <authorList>
            <person name="Venice F."/>
            <person name="Ghignone S."/>
            <person name="Salvioli di Fossalunga A."/>
            <person name="Amselem J."/>
            <person name="Novero M."/>
            <person name="Xianan X."/>
            <person name="Sedzielewska Toro K."/>
            <person name="Morin E."/>
            <person name="Lipzen A."/>
            <person name="Grigoriev I.V."/>
            <person name="Henrissat B."/>
            <person name="Martin F.M."/>
            <person name="Bonfante P."/>
        </authorList>
    </citation>
    <scope>NUCLEOTIDE SEQUENCE [LARGE SCALE GENOMIC DNA]</scope>
    <source>
        <strain evidence="10 11">BEG34</strain>
    </source>
</reference>
<name>A0A8H3X737_GIGMA</name>
<comment type="caution">
    <text evidence="10">The sequence shown here is derived from an EMBL/GenBank/DDBJ whole genome shotgun (WGS) entry which is preliminary data.</text>
</comment>
<evidence type="ECO:0000256" key="3">
    <source>
        <dbReference type="ARBA" id="ARBA00022692"/>
    </source>
</evidence>
<keyword evidence="3 9" id="KW-0812">Transmembrane</keyword>
<dbReference type="OrthoDB" id="29661at2759"/>
<dbReference type="GO" id="GO:0006465">
    <property type="term" value="P:signal peptide processing"/>
    <property type="evidence" value="ECO:0007669"/>
    <property type="project" value="TreeGrafter"/>
</dbReference>
<feature type="transmembrane region" description="Helical" evidence="9">
    <location>
        <begin position="169"/>
        <end position="193"/>
    </location>
</feature>
<dbReference type="PANTHER" id="PTHR12174">
    <property type="entry name" value="SIGNAL PEPTIDE PEPTIDASE"/>
    <property type="match status" value="1"/>
</dbReference>
<feature type="transmembrane region" description="Helical" evidence="9">
    <location>
        <begin position="40"/>
        <end position="62"/>
    </location>
</feature>
<feature type="transmembrane region" description="Helical" evidence="9">
    <location>
        <begin position="199"/>
        <end position="218"/>
    </location>
</feature>
<feature type="compositionally biased region" description="Basic and acidic residues" evidence="8">
    <location>
        <begin position="379"/>
        <end position="393"/>
    </location>
</feature>
<feature type="transmembrane region" description="Helical" evidence="9">
    <location>
        <begin position="272"/>
        <end position="297"/>
    </location>
</feature>
<evidence type="ECO:0000256" key="9">
    <source>
        <dbReference type="SAM" id="Phobius"/>
    </source>
</evidence>
<feature type="transmembrane region" description="Helical" evidence="9">
    <location>
        <begin position="97"/>
        <end position="115"/>
    </location>
</feature>
<keyword evidence="11" id="KW-1185">Reference proteome</keyword>
<feature type="transmembrane region" description="Helical" evidence="9">
    <location>
        <begin position="127"/>
        <end position="148"/>
    </location>
</feature>
<feature type="compositionally biased region" description="Basic residues" evidence="8">
    <location>
        <begin position="446"/>
        <end position="460"/>
    </location>
</feature>
<feature type="transmembrane region" description="Helical" evidence="9">
    <location>
        <begin position="225"/>
        <end position="252"/>
    </location>
</feature>
<evidence type="ECO:0000256" key="4">
    <source>
        <dbReference type="ARBA" id="ARBA00022801"/>
    </source>
</evidence>
<keyword evidence="7 9" id="KW-0472">Membrane</keyword>
<keyword evidence="5" id="KW-0256">Endoplasmic reticulum</keyword>
<accession>A0A8H3X737</accession>
<evidence type="ECO:0000256" key="7">
    <source>
        <dbReference type="ARBA" id="ARBA00023136"/>
    </source>
</evidence>
<comment type="similarity">
    <text evidence="2">Belongs to the peptidase A22B family.</text>
</comment>
<dbReference type="GO" id="GO:0098554">
    <property type="term" value="C:cytoplasmic side of endoplasmic reticulum membrane"/>
    <property type="evidence" value="ECO:0007669"/>
    <property type="project" value="TreeGrafter"/>
</dbReference>
<feature type="region of interest" description="Disordered" evidence="8">
    <location>
        <begin position="69"/>
        <end position="89"/>
    </location>
</feature>
<evidence type="ECO:0000256" key="5">
    <source>
        <dbReference type="ARBA" id="ARBA00022824"/>
    </source>
</evidence>
<evidence type="ECO:0000256" key="8">
    <source>
        <dbReference type="SAM" id="MobiDB-lite"/>
    </source>
</evidence>
<evidence type="ECO:0000256" key="6">
    <source>
        <dbReference type="ARBA" id="ARBA00022989"/>
    </source>
</evidence>
<dbReference type="Proteomes" id="UP000439903">
    <property type="component" value="Unassembled WGS sequence"/>
</dbReference>
<dbReference type="GO" id="GO:0033619">
    <property type="term" value="P:membrane protein proteolysis"/>
    <property type="evidence" value="ECO:0007669"/>
    <property type="project" value="TreeGrafter"/>
</dbReference>
<dbReference type="InterPro" id="IPR007369">
    <property type="entry name" value="Peptidase_A22B_SPP"/>
</dbReference>
<comment type="subcellular location">
    <subcellularLocation>
        <location evidence="1">Endoplasmic reticulum membrane</location>
        <topology evidence="1">Multi-pass membrane protein</topology>
    </subcellularLocation>
</comment>
<evidence type="ECO:0000256" key="1">
    <source>
        <dbReference type="ARBA" id="ARBA00004477"/>
    </source>
</evidence>
<protein>
    <submittedName>
        <fullName evidence="10">Signal peptide peptidase-domain-containing protein</fullName>
    </submittedName>
</protein>
<sequence>MAQTSLLGMDQLIKLPNFSLSLKTSKASPLSLINMEVGLLLAYAALGIMAVVPIYYGSFASVKWPKKSKQKRKSPGHETDSSSEEESSAESLSTEDAYLFPIFGSVVLFSLYLIFKLLDKEYVNYLVTAYFAFLGVVAVTNVGVHVVKSVFKLKVDAYKLVLTKKAKELYIANFTIIHLVSLFFSILLTAFYVGTKNWIASNIFGLAFAFNAIQMLSLDSFKTGMILLGGLFFYDIFWVFGTEVMVTVAKSFDAPIKVVWPKQWIGLQPDEALQFTMLGLGDIVVPGIYVALCLRFDHSNYLKKNPKANRYSTFPAPYFRNCFTAYILGLVTTIVVMHTFKAAQPALLYLSPACILSVLATGIMKNQLKDVFNYSADDAESKGEEKKKKDTGRPKKQMSSESEGDDGSFKKHNTQGEDDNSGTSAVLTAEEEDYVDVSPTSSTSGTKKKNKKKSSKKKTS</sequence>
<dbReference type="AlphaFoldDB" id="A0A8H3X737"/>
<dbReference type="GO" id="GO:0098553">
    <property type="term" value="C:lumenal side of endoplasmic reticulum membrane"/>
    <property type="evidence" value="ECO:0007669"/>
    <property type="project" value="TreeGrafter"/>
</dbReference>
<dbReference type="EMBL" id="WTPW01001829">
    <property type="protein sequence ID" value="KAF0411994.1"/>
    <property type="molecule type" value="Genomic_DNA"/>
</dbReference>
<proteinExistence type="inferred from homology"/>
<keyword evidence="6 9" id="KW-1133">Transmembrane helix</keyword>
<dbReference type="SMART" id="SM00730">
    <property type="entry name" value="PSN"/>
    <property type="match status" value="1"/>
</dbReference>
<feature type="transmembrane region" description="Helical" evidence="9">
    <location>
        <begin position="318"/>
        <end position="340"/>
    </location>
</feature>